<dbReference type="InterPro" id="IPR020846">
    <property type="entry name" value="MFS_dom"/>
</dbReference>
<evidence type="ECO:0000313" key="9">
    <source>
        <dbReference type="Proteomes" id="UP001610444"/>
    </source>
</evidence>
<dbReference type="Pfam" id="PF07690">
    <property type="entry name" value="MFS_1"/>
    <property type="match status" value="1"/>
</dbReference>
<evidence type="ECO:0000256" key="4">
    <source>
        <dbReference type="ARBA" id="ARBA00022989"/>
    </source>
</evidence>
<feature type="transmembrane region" description="Helical" evidence="6">
    <location>
        <begin position="419"/>
        <end position="438"/>
    </location>
</feature>
<evidence type="ECO:0000256" key="6">
    <source>
        <dbReference type="SAM" id="Phobius"/>
    </source>
</evidence>
<keyword evidence="4 6" id="KW-1133">Transmembrane helix</keyword>
<evidence type="ECO:0000256" key="3">
    <source>
        <dbReference type="ARBA" id="ARBA00022692"/>
    </source>
</evidence>
<feature type="transmembrane region" description="Helical" evidence="6">
    <location>
        <begin position="194"/>
        <end position="214"/>
    </location>
</feature>
<dbReference type="PANTHER" id="PTHR43791">
    <property type="entry name" value="PERMEASE-RELATED"/>
    <property type="match status" value="1"/>
</dbReference>
<feature type="transmembrane region" description="Helical" evidence="6">
    <location>
        <begin position="327"/>
        <end position="346"/>
    </location>
</feature>
<comment type="caution">
    <text evidence="8">The sequence shown here is derived from an EMBL/GenBank/DDBJ whole genome shotgun (WGS) entry which is preliminary data.</text>
</comment>
<feature type="transmembrane region" description="Helical" evidence="6">
    <location>
        <begin position="102"/>
        <end position="123"/>
    </location>
</feature>
<feature type="transmembrane region" description="Helical" evidence="6">
    <location>
        <begin position="129"/>
        <end position="152"/>
    </location>
</feature>
<feature type="transmembrane region" description="Helical" evidence="6">
    <location>
        <begin position="352"/>
        <end position="374"/>
    </location>
</feature>
<feature type="transmembrane region" description="Helical" evidence="6">
    <location>
        <begin position="298"/>
        <end position="320"/>
    </location>
</feature>
<protein>
    <submittedName>
        <fullName evidence="8">Major facilitator superfamily domain-containing protein</fullName>
    </submittedName>
</protein>
<feature type="transmembrane region" description="Helical" evidence="6">
    <location>
        <begin position="74"/>
        <end position="95"/>
    </location>
</feature>
<feature type="transmembrane region" description="Helical" evidence="6">
    <location>
        <begin position="161"/>
        <end position="182"/>
    </location>
</feature>
<feature type="transmembrane region" description="Helical" evidence="6">
    <location>
        <begin position="31"/>
        <end position="48"/>
    </location>
</feature>
<sequence>MSLKGVDTEYASQPDRAPFNPDQECRVRRKIDCVVLPLMCLVFFAQYLDKQSLSYAGVFGMIEELDLHGTQFSWLGSIFYVGQLVAEFPAIYLMSRLPLARFVACTVVVWGGVCMCLAAATTFSSLMGVRFVLGITEGAVSPAFVTLTSIWYKKQEHPLRIGLWISCNGLAQVIGALMMYGIGHRTMAVAHWRAMFLICGGLTVLVGLLFFFLMPAGPESAWFLTKDERRIAVQRLQTETEGGDQTNFSMPQLKETVRDIRAYISFLFGLLITLPAPVIAFATLIIKFLGYSAFDTMLYTSPSGAIQIGFVWLGIGLCYLWPNRRCAIVIGLTIVPLTGIILLFTLPLSAGWGMIAASWIASVISNIFSLTLSLNASNTRGNTKKAIVNALFFVGYSVGAICGPLLWDTENAPRYRSGLILALVSWLVFIPTVAVYWASCVYENRRRQNQVTIESVDISEHLAEVVGRDVTDKQDKTFRYTF</sequence>
<evidence type="ECO:0000256" key="2">
    <source>
        <dbReference type="ARBA" id="ARBA00022448"/>
    </source>
</evidence>
<dbReference type="Proteomes" id="UP001610444">
    <property type="component" value="Unassembled WGS sequence"/>
</dbReference>
<accession>A0ABR4JQH2</accession>
<feature type="domain" description="Major facilitator superfamily (MFS) profile" evidence="7">
    <location>
        <begin position="35"/>
        <end position="482"/>
    </location>
</feature>
<dbReference type="GeneID" id="98163689"/>
<proteinExistence type="predicted"/>
<dbReference type="SUPFAM" id="SSF103473">
    <property type="entry name" value="MFS general substrate transporter"/>
    <property type="match status" value="1"/>
</dbReference>
<keyword evidence="2" id="KW-0813">Transport</keyword>
<dbReference type="RefSeq" id="XP_070894989.1">
    <property type="nucleotide sequence ID" value="XM_071048525.1"/>
</dbReference>
<feature type="transmembrane region" description="Helical" evidence="6">
    <location>
        <begin position="262"/>
        <end position="286"/>
    </location>
</feature>
<comment type="subcellular location">
    <subcellularLocation>
        <location evidence="1">Membrane</location>
        <topology evidence="1">Multi-pass membrane protein</topology>
    </subcellularLocation>
</comment>
<dbReference type="PROSITE" id="PS50850">
    <property type="entry name" value="MFS"/>
    <property type="match status" value="1"/>
</dbReference>
<keyword evidence="9" id="KW-1185">Reference proteome</keyword>
<dbReference type="EMBL" id="JBFXLR010000052">
    <property type="protein sequence ID" value="KAL2842274.1"/>
    <property type="molecule type" value="Genomic_DNA"/>
</dbReference>
<organism evidence="8 9">
    <name type="scientific">Aspergillus pseudodeflectus</name>
    <dbReference type="NCBI Taxonomy" id="176178"/>
    <lineage>
        <taxon>Eukaryota</taxon>
        <taxon>Fungi</taxon>
        <taxon>Dikarya</taxon>
        <taxon>Ascomycota</taxon>
        <taxon>Pezizomycotina</taxon>
        <taxon>Eurotiomycetes</taxon>
        <taxon>Eurotiomycetidae</taxon>
        <taxon>Eurotiales</taxon>
        <taxon>Aspergillaceae</taxon>
        <taxon>Aspergillus</taxon>
        <taxon>Aspergillus subgen. Nidulantes</taxon>
    </lineage>
</organism>
<dbReference type="InterPro" id="IPR011701">
    <property type="entry name" value="MFS"/>
</dbReference>
<gene>
    <name evidence="8" type="ORF">BJX68DRAFT_278408</name>
</gene>
<dbReference type="Gene3D" id="1.20.1250.20">
    <property type="entry name" value="MFS general substrate transporter like domains"/>
    <property type="match status" value="1"/>
</dbReference>
<evidence type="ECO:0000259" key="7">
    <source>
        <dbReference type="PROSITE" id="PS50850"/>
    </source>
</evidence>
<keyword evidence="3 6" id="KW-0812">Transmembrane</keyword>
<dbReference type="PANTHER" id="PTHR43791:SF103">
    <property type="entry name" value="MAJOR FACILITATOR SUPERFAMILY (MFS) PROFILE DOMAIN-CONTAINING PROTEIN-RELATED"/>
    <property type="match status" value="1"/>
</dbReference>
<evidence type="ECO:0000256" key="1">
    <source>
        <dbReference type="ARBA" id="ARBA00004141"/>
    </source>
</evidence>
<evidence type="ECO:0000313" key="8">
    <source>
        <dbReference type="EMBL" id="KAL2842274.1"/>
    </source>
</evidence>
<evidence type="ECO:0000256" key="5">
    <source>
        <dbReference type="ARBA" id="ARBA00023136"/>
    </source>
</evidence>
<keyword evidence="5 6" id="KW-0472">Membrane</keyword>
<reference evidence="8 9" key="1">
    <citation type="submission" date="2024-07" db="EMBL/GenBank/DDBJ databases">
        <title>Section-level genome sequencing and comparative genomics of Aspergillus sections Usti and Cavernicolus.</title>
        <authorList>
            <consortium name="Lawrence Berkeley National Laboratory"/>
            <person name="Nybo J.L."/>
            <person name="Vesth T.C."/>
            <person name="Theobald S."/>
            <person name="Frisvad J.C."/>
            <person name="Larsen T.O."/>
            <person name="Kjaerboelling I."/>
            <person name="Rothschild-Mancinelli K."/>
            <person name="Lyhne E.K."/>
            <person name="Kogle M.E."/>
            <person name="Barry K."/>
            <person name="Clum A."/>
            <person name="Na H."/>
            <person name="Ledsgaard L."/>
            <person name="Lin J."/>
            <person name="Lipzen A."/>
            <person name="Kuo A."/>
            <person name="Riley R."/>
            <person name="Mondo S."/>
            <person name="LaButti K."/>
            <person name="Haridas S."/>
            <person name="Pangalinan J."/>
            <person name="Salamov A.A."/>
            <person name="Simmons B.A."/>
            <person name="Magnuson J.K."/>
            <person name="Chen J."/>
            <person name="Drula E."/>
            <person name="Henrissat B."/>
            <person name="Wiebenga A."/>
            <person name="Lubbers R.J."/>
            <person name="Gomes A.C."/>
            <person name="Macurrencykelacurrency M.R."/>
            <person name="Stajich J."/>
            <person name="Grigoriev I.V."/>
            <person name="Mortensen U.H."/>
            <person name="De vries R.P."/>
            <person name="Baker S.E."/>
            <person name="Andersen M.R."/>
        </authorList>
    </citation>
    <scope>NUCLEOTIDE SEQUENCE [LARGE SCALE GENOMIC DNA]</scope>
    <source>
        <strain evidence="8 9">CBS 756.74</strain>
    </source>
</reference>
<dbReference type="InterPro" id="IPR036259">
    <property type="entry name" value="MFS_trans_sf"/>
</dbReference>
<feature type="transmembrane region" description="Helical" evidence="6">
    <location>
        <begin position="386"/>
        <end position="407"/>
    </location>
</feature>
<name>A0ABR4JQH2_9EURO</name>